<keyword evidence="2" id="KW-0808">Transferase</keyword>
<dbReference type="InterPro" id="IPR029044">
    <property type="entry name" value="Nucleotide-diphossugar_trans"/>
</dbReference>
<dbReference type="SUPFAM" id="SSF53448">
    <property type="entry name" value="Nucleotide-diphospho-sugar transferases"/>
    <property type="match status" value="1"/>
</dbReference>
<keyword evidence="3" id="KW-1185">Reference proteome</keyword>
<dbReference type="Gene3D" id="3.90.550.10">
    <property type="entry name" value="Spore Coat Polysaccharide Biosynthesis Protein SpsA, Chain A"/>
    <property type="match status" value="1"/>
</dbReference>
<protein>
    <submittedName>
        <fullName evidence="2">Glycosyl transferase family 2</fullName>
    </submittedName>
</protein>
<dbReference type="STRING" id="1628148.BI198_10675"/>
<dbReference type="AlphaFoldDB" id="A0A1E7Q7F6"/>
<dbReference type="Proteomes" id="UP000242258">
    <property type="component" value="Unassembled WGS sequence"/>
</dbReference>
<dbReference type="EMBL" id="MKEK01000001">
    <property type="protein sequence ID" value="OEY69978.1"/>
    <property type="molecule type" value="Genomic_DNA"/>
</dbReference>
<comment type="caution">
    <text evidence="2">The sequence shown here is derived from an EMBL/GenBank/DDBJ whole genome shotgun (WGS) entry which is preliminary data.</text>
</comment>
<feature type="domain" description="Glycosyltransferase 2-like" evidence="1">
    <location>
        <begin position="12"/>
        <end position="179"/>
    </location>
</feature>
<sequence>MITNKNNRPLVSVVMPCFNSAQHLNQAIDSVLEQDYPNIELIVVDDGSTDNSLQILQQYGDKIKVIVQKNGGPAAARNTAMRAATGDFIAFNDSDDIWLPGKLSTQINYLLATPEIGLCYTSWIVWDQQQPLQQRLNKQPNISAQQLVPEFSGWIYLKLLKVSYIHTTTAVMRKDIIDNVGYFNEAYRVGEDHDYWLRISQYCQVTKLKRAYSVYRDEPISITKTLHPHNFSLLVLEDNIRRFGLNCPSGAKIELSQVEKYLGERHFVYGYQAMLSKQRHIAFKSFKFGLKYRYKFARTFFLMLACSNSITFKLLLKKRQLQIIRSFYNNILGGVTCLG</sequence>
<gene>
    <name evidence="2" type="ORF">BI198_10675</name>
</gene>
<name>A0A1E7Q7F6_9GAMM</name>
<dbReference type="RefSeq" id="WP_070049547.1">
    <property type="nucleotide sequence ID" value="NZ_MKEK01000001.1"/>
</dbReference>
<accession>A0A1E7Q7F6</accession>
<dbReference type="PANTHER" id="PTHR22916:SF3">
    <property type="entry name" value="UDP-GLCNAC:BETAGAL BETA-1,3-N-ACETYLGLUCOSAMINYLTRANSFERASE-LIKE PROTEIN 1"/>
    <property type="match status" value="1"/>
</dbReference>
<proteinExistence type="predicted"/>
<evidence type="ECO:0000259" key="1">
    <source>
        <dbReference type="Pfam" id="PF00535"/>
    </source>
</evidence>
<dbReference type="InterPro" id="IPR001173">
    <property type="entry name" value="Glyco_trans_2-like"/>
</dbReference>
<evidence type="ECO:0000313" key="3">
    <source>
        <dbReference type="Proteomes" id="UP000242258"/>
    </source>
</evidence>
<dbReference type="GO" id="GO:0016758">
    <property type="term" value="F:hexosyltransferase activity"/>
    <property type="evidence" value="ECO:0007669"/>
    <property type="project" value="UniProtKB-ARBA"/>
</dbReference>
<dbReference type="PANTHER" id="PTHR22916">
    <property type="entry name" value="GLYCOSYLTRANSFERASE"/>
    <property type="match status" value="1"/>
</dbReference>
<dbReference type="Pfam" id="PF00535">
    <property type="entry name" value="Glycos_transf_2"/>
    <property type="match status" value="1"/>
</dbReference>
<organism evidence="2 3">
    <name type="scientific">Rheinheimera salexigens</name>
    <dbReference type="NCBI Taxonomy" id="1628148"/>
    <lineage>
        <taxon>Bacteria</taxon>
        <taxon>Pseudomonadati</taxon>
        <taxon>Pseudomonadota</taxon>
        <taxon>Gammaproteobacteria</taxon>
        <taxon>Chromatiales</taxon>
        <taxon>Chromatiaceae</taxon>
        <taxon>Rheinheimera</taxon>
    </lineage>
</organism>
<evidence type="ECO:0000313" key="2">
    <source>
        <dbReference type="EMBL" id="OEY69978.1"/>
    </source>
</evidence>
<reference evidence="3" key="1">
    <citation type="submission" date="2016-09" db="EMBL/GenBank/DDBJ databases">
        <authorList>
            <person name="Wan X."/>
            <person name="Hou S."/>
        </authorList>
    </citation>
    <scope>NUCLEOTIDE SEQUENCE [LARGE SCALE GENOMIC DNA]</scope>
    <source>
        <strain evidence="3">KH87</strain>
    </source>
</reference>
<dbReference type="OrthoDB" id="9805612at2"/>